<dbReference type="Proteomes" id="UP001154078">
    <property type="component" value="Chromosome 7"/>
</dbReference>
<organism evidence="1 2">
    <name type="scientific">Brassicogethes aeneus</name>
    <name type="common">Rape pollen beetle</name>
    <name type="synonym">Meligethes aeneus</name>
    <dbReference type="NCBI Taxonomy" id="1431903"/>
    <lineage>
        <taxon>Eukaryota</taxon>
        <taxon>Metazoa</taxon>
        <taxon>Ecdysozoa</taxon>
        <taxon>Arthropoda</taxon>
        <taxon>Hexapoda</taxon>
        <taxon>Insecta</taxon>
        <taxon>Pterygota</taxon>
        <taxon>Neoptera</taxon>
        <taxon>Endopterygota</taxon>
        <taxon>Coleoptera</taxon>
        <taxon>Polyphaga</taxon>
        <taxon>Cucujiformia</taxon>
        <taxon>Nitidulidae</taxon>
        <taxon>Meligethinae</taxon>
        <taxon>Brassicogethes</taxon>
    </lineage>
</organism>
<name>A0A9P0BER1_BRAAE</name>
<sequence>MAHSCYYPCTFKLHESGNLRTLGSCEENFEAWTKDGSKSEKAKFFKNCIHKSVFNQDKTTEIIDIVISPELHLLIGIVNHLVKHMLSSSFQNISLAWIKACNVSRDVRYGDQPCFAGNSCKTLLDNIDKLRSMCNRINIACLDFVTCFDYLKKVVDSCFLNELDPNYQMYINQFKTTYLNLNISVTPWFAKVHAVFYHVAESCKKTGRGLGYYSEQAMESVHHDFNELWKRFKVDINNARYGCQLLKAVSQYNSFNV</sequence>
<reference evidence="1" key="1">
    <citation type="submission" date="2021-12" db="EMBL/GenBank/DDBJ databases">
        <authorList>
            <person name="King R."/>
        </authorList>
    </citation>
    <scope>NUCLEOTIDE SEQUENCE</scope>
</reference>
<dbReference type="OrthoDB" id="6769802at2759"/>
<dbReference type="AlphaFoldDB" id="A0A9P0BER1"/>
<evidence type="ECO:0000313" key="1">
    <source>
        <dbReference type="EMBL" id="CAH0560526.1"/>
    </source>
</evidence>
<gene>
    <name evidence="1" type="ORF">MELIAE_LOCUS10261</name>
</gene>
<evidence type="ECO:0000313" key="2">
    <source>
        <dbReference type="Proteomes" id="UP001154078"/>
    </source>
</evidence>
<accession>A0A9P0BER1</accession>
<dbReference type="EMBL" id="OV121138">
    <property type="protein sequence ID" value="CAH0560526.1"/>
    <property type="molecule type" value="Genomic_DNA"/>
</dbReference>
<keyword evidence="2" id="KW-1185">Reference proteome</keyword>
<protein>
    <submittedName>
        <fullName evidence="1">Uncharacterized protein</fullName>
    </submittedName>
</protein>
<proteinExistence type="predicted"/>